<keyword evidence="2" id="KW-1185">Reference proteome</keyword>
<reference evidence="1 2" key="1">
    <citation type="submission" date="2022-09" db="EMBL/GenBank/DDBJ databases">
        <authorList>
            <person name="Palmer J.M."/>
        </authorList>
    </citation>
    <scope>NUCLEOTIDE SEQUENCE [LARGE SCALE GENOMIC DNA]</scope>
    <source>
        <strain evidence="1 2">DSM 7382</strain>
    </source>
</reference>
<evidence type="ECO:0000313" key="1">
    <source>
        <dbReference type="EMBL" id="KAK7688804.1"/>
    </source>
</evidence>
<sequence>MLSLVNATLQRQDQTSKELYHKDSIEKAALEEALCSWRDVKALRNRDDLAQFIMTRCRGDPIAGICDIVGFQEARIACNVQYRDQIPALQASKSLINQTAPSSAETGIRLDQRFTKENTSFDNLTTETGSSTITTSEHVPELKPDVSYLAQYMKVADRKNFRHILTRVLSPKSLLETAISAISKNTTDSNLPLPVEDDHSSDTNVIDKKTKIRSLLLPLIFFEYKKGDSVDRALHQLYMYLTSAADMLAELGILDRPIWGVLTNGVKGGVAMAWRTKCDGTEKTFIFIRKIQTYHLTDPFDALQFSSVLLRIKARTSRTIDVTKLAALSKLEHVGDKRHTFTLEVNSTDDYDDGDFWPEWTNVIQKGGLYVNEADEEKKSSS</sequence>
<protein>
    <submittedName>
        <fullName evidence="1">Uncharacterized protein</fullName>
    </submittedName>
</protein>
<dbReference type="EMBL" id="JASBNA010000010">
    <property type="protein sequence ID" value="KAK7688804.1"/>
    <property type="molecule type" value="Genomic_DNA"/>
</dbReference>
<accession>A0AAW0GBV2</accession>
<gene>
    <name evidence="1" type="ORF">QCA50_008344</name>
</gene>
<evidence type="ECO:0000313" key="2">
    <source>
        <dbReference type="Proteomes" id="UP001385951"/>
    </source>
</evidence>
<dbReference type="AlphaFoldDB" id="A0AAW0GBV2"/>
<dbReference type="Proteomes" id="UP001385951">
    <property type="component" value="Unassembled WGS sequence"/>
</dbReference>
<comment type="caution">
    <text evidence="1">The sequence shown here is derived from an EMBL/GenBank/DDBJ whole genome shotgun (WGS) entry which is preliminary data.</text>
</comment>
<organism evidence="1 2">
    <name type="scientific">Cerrena zonata</name>
    <dbReference type="NCBI Taxonomy" id="2478898"/>
    <lineage>
        <taxon>Eukaryota</taxon>
        <taxon>Fungi</taxon>
        <taxon>Dikarya</taxon>
        <taxon>Basidiomycota</taxon>
        <taxon>Agaricomycotina</taxon>
        <taxon>Agaricomycetes</taxon>
        <taxon>Polyporales</taxon>
        <taxon>Cerrenaceae</taxon>
        <taxon>Cerrena</taxon>
    </lineage>
</organism>
<name>A0AAW0GBV2_9APHY</name>
<proteinExistence type="predicted"/>